<name>A0A512J1G8_9HYPH</name>
<sequence>MRTFLALVLAVAPAAAEPRPAPGRYCAVGQDLPDISIGPGRGVGIDLMDCATATIADGRVRAPRCFGMGGAEVPYDTDLVVCPDGSLEHDGAVFRRCR</sequence>
<dbReference type="Proteomes" id="UP000321960">
    <property type="component" value="Unassembled WGS sequence"/>
</dbReference>
<reference evidence="4" key="2">
    <citation type="journal article" date="2019" name="Int. J. Syst. Evol. Microbiol.">
        <title>The Global Catalogue of Microorganisms (GCM) 10K type strain sequencing project: providing services to taxonomists for standard genome sequencing and annotation.</title>
        <authorList>
            <consortium name="The Broad Institute Genomics Platform"/>
            <consortium name="The Broad Institute Genome Sequencing Center for Infectious Disease"/>
            <person name="Wu L."/>
            <person name="Ma J."/>
        </authorList>
    </citation>
    <scope>NUCLEOTIDE SEQUENCE [LARGE SCALE GENOMIC DNA]</scope>
    <source>
        <strain evidence="4">NBRC 107715</strain>
    </source>
</reference>
<dbReference type="OrthoDB" id="7999280at2"/>
<proteinExistence type="predicted"/>
<evidence type="ECO:0000313" key="1">
    <source>
        <dbReference type="EMBL" id="GEP03811.1"/>
    </source>
</evidence>
<dbReference type="EMBL" id="BSPK01000008">
    <property type="protein sequence ID" value="GLS62394.1"/>
    <property type="molecule type" value="Genomic_DNA"/>
</dbReference>
<keyword evidence="4" id="KW-1185">Reference proteome</keyword>
<reference evidence="2" key="4">
    <citation type="submission" date="2023-01" db="EMBL/GenBank/DDBJ databases">
        <title>Draft genome sequence of Methylobacterium oxalidis strain NBRC 107715.</title>
        <authorList>
            <person name="Sun Q."/>
            <person name="Mori K."/>
        </authorList>
    </citation>
    <scope>NUCLEOTIDE SEQUENCE</scope>
    <source>
        <strain evidence="2">NBRC 107715</strain>
    </source>
</reference>
<evidence type="ECO:0000313" key="4">
    <source>
        <dbReference type="Proteomes" id="UP001156856"/>
    </source>
</evidence>
<dbReference type="Proteomes" id="UP001156856">
    <property type="component" value="Unassembled WGS sequence"/>
</dbReference>
<reference evidence="1 3" key="3">
    <citation type="submission" date="2019-07" db="EMBL/GenBank/DDBJ databases">
        <title>Whole genome shotgun sequence of Methylobacterium oxalidis NBRC 107715.</title>
        <authorList>
            <person name="Hosoyama A."/>
            <person name="Uohara A."/>
            <person name="Ohji S."/>
            <person name="Ichikawa N."/>
        </authorList>
    </citation>
    <scope>NUCLEOTIDE SEQUENCE [LARGE SCALE GENOMIC DNA]</scope>
    <source>
        <strain evidence="1 3">NBRC 107715</strain>
    </source>
</reference>
<comment type="caution">
    <text evidence="1">The sequence shown here is derived from an EMBL/GenBank/DDBJ whole genome shotgun (WGS) entry which is preliminary data.</text>
</comment>
<dbReference type="AlphaFoldDB" id="A0A512J1G8"/>
<dbReference type="RefSeq" id="WP_147025477.1">
    <property type="nucleotide sequence ID" value="NZ_BJZU01000028.1"/>
</dbReference>
<reference evidence="2" key="1">
    <citation type="journal article" date="2014" name="Int. J. Syst. Evol. Microbiol.">
        <title>Complete genome of a new Firmicutes species belonging to the dominant human colonic microbiota ('Ruminococcus bicirculans') reveals two chromosomes and a selective capacity to utilize plant glucans.</title>
        <authorList>
            <consortium name="NISC Comparative Sequencing Program"/>
            <person name="Wegmann U."/>
            <person name="Louis P."/>
            <person name="Goesmann A."/>
            <person name="Henrissat B."/>
            <person name="Duncan S.H."/>
            <person name="Flint H.J."/>
        </authorList>
    </citation>
    <scope>NUCLEOTIDE SEQUENCE</scope>
    <source>
        <strain evidence="2">NBRC 107715</strain>
    </source>
</reference>
<evidence type="ECO:0000313" key="3">
    <source>
        <dbReference type="Proteomes" id="UP000321960"/>
    </source>
</evidence>
<dbReference type="EMBL" id="BJZU01000028">
    <property type="protein sequence ID" value="GEP03811.1"/>
    <property type="molecule type" value="Genomic_DNA"/>
</dbReference>
<protein>
    <submittedName>
        <fullName evidence="1">Uncharacterized protein</fullName>
    </submittedName>
</protein>
<gene>
    <name evidence="2" type="ORF">GCM10007888_07750</name>
    <name evidence="1" type="ORF">MOX02_18490</name>
</gene>
<organism evidence="1 3">
    <name type="scientific">Methylobacterium oxalidis</name>
    <dbReference type="NCBI Taxonomy" id="944322"/>
    <lineage>
        <taxon>Bacteria</taxon>
        <taxon>Pseudomonadati</taxon>
        <taxon>Pseudomonadota</taxon>
        <taxon>Alphaproteobacteria</taxon>
        <taxon>Hyphomicrobiales</taxon>
        <taxon>Methylobacteriaceae</taxon>
        <taxon>Methylobacterium</taxon>
    </lineage>
</organism>
<evidence type="ECO:0000313" key="2">
    <source>
        <dbReference type="EMBL" id="GLS62394.1"/>
    </source>
</evidence>
<accession>A0A512J1G8</accession>